<reference evidence="1" key="1">
    <citation type="submission" date="2020-05" db="EMBL/GenBank/DDBJ databases">
        <title>Large-scale comparative analyses of tick genomes elucidate their genetic diversity and vector capacities.</title>
        <authorList>
            <person name="Jia N."/>
            <person name="Wang J."/>
            <person name="Shi W."/>
            <person name="Du L."/>
            <person name="Sun Y."/>
            <person name="Zhan W."/>
            <person name="Jiang J."/>
            <person name="Wang Q."/>
            <person name="Zhang B."/>
            <person name="Ji P."/>
            <person name="Sakyi L.B."/>
            <person name="Cui X."/>
            <person name="Yuan T."/>
            <person name="Jiang B."/>
            <person name="Yang W."/>
            <person name="Lam T.T.-Y."/>
            <person name="Chang Q."/>
            <person name="Ding S."/>
            <person name="Wang X."/>
            <person name="Zhu J."/>
            <person name="Ruan X."/>
            <person name="Zhao L."/>
            <person name="Wei J."/>
            <person name="Que T."/>
            <person name="Du C."/>
            <person name="Cheng J."/>
            <person name="Dai P."/>
            <person name="Han X."/>
            <person name="Huang E."/>
            <person name="Gao Y."/>
            <person name="Liu J."/>
            <person name="Shao H."/>
            <person name="Ye R."/>
            <person name="Li L."/>
            <person name="Wei W."/>
            <person name="Wang X."/>
            <person name="Wang C."/>
            <person name="Yang T."/>
            <person name="Huo Q."/>
            <person name="Li W."/>
            <person name="Guo W."/>
            <person name="Chen H."/>
            <person name="Zhou L."/>
            <person name="Ni X."/>
            <person name="Tian J."/>
            <person name="Zhou Y."/>
            <person name="Sheng Y."/>
            <person name="Liu T."/>
            <person name="Pan Y."/>
            <person name="Xia L."/>
            <person name="Li J."/>
            <person name="Zhao F."/>
            <person name="Cao W."/>
        </authorList>
    </citation>
    <scope>NUCLEOTIDE SEQUENCE</scope>
    <source>
        <strain evidence="1">Dsil-2018</strain>
    </source>
</reference>
<name>A0ACB8E0Y7_DERSI</name>
<gene>
    <name evidence="1" type="ORF">HPB49_014451</name>
</gene>
<dbReference type="Proteomes" id="UP000821865">
    <property type="component" value="Chromosome 1"/>
</dbReference>
<dbReference type="EMBL" id="CM023470">
    <property type="protein sequence ID" value="KAH7980271.1"/>
    <property type="molecule type" value="Genomic_DNA"/>
</dbReference>
<keyword evidence="2" id="KW-1185">Reference proteome</keyword>
<accession>A0ACB8E0Y7</accession>
<sequence length="92" mass="10113">MLKHMGMASVSGYAIGRNRSWSSCRLFLALVSSDSVCEAVGPRKDGRHAGAEMAHLRPPRLWDVLQGVGRVDAEAGEDDVRVRGYNICRIRS</sequence>
<organism evidence="1 2">
    <name type="scientific">Dermacentor silvarum</name>
    <name type="common">Tick</name>
    <dbReference type="NCBI Taxonomy" id="543639"/>
    <lineage>
        <taxon>Eukaryota</taxon>
        <taxon>Metazoa</taxon>
        <taxon>Ecdysozoa</taxon>
        <taxon>Arthropoda</taxon>
        <taxon>Chelicerata</taxon>
        <taxon>Arachnida</taxon>
        <taxon>Acari</taxon>
        <taxon>Parasitiformes</taxon>
        <taxon>Ixodida</taxon>
        <taxon>Ixodoidea</taxon>
        <taxon>Ixodidae</taxon>
        <taxon>Rhipicephalinae</taxon>
        <taxon>Dermacentor</taxon>
    </lineage>
</organism>
<protein>
    <submittedName>
        <fullName evidence="1">Uncharacterized protein</fullName>
    </submittedName>
</protein>
<comment type="caution">
    <text evidence="1">The sequence shown here is derived from an EMBL/GenBank/DDBJ whole genome shotgun (WGS) entry which is preliminary data.</text>
</comment>
<evidence type="ECO:0000313" key="2">
    <source>
        <dbReference type="Proteomes" id="UP000821865"/>
    </source>
</evidence>
<proteinExistence type="predicted"/>
<evidence type="ECO:0000313" key="1">
    <source>
        <dbReference type="EMBL" id="KAH7980271.1"/>
    </source>
</evidence>